<reference evidence="7 8" key="1">
    <citation type="submission" date="2020-08" db="EMBL/GenBank/DDBJ databases">
        <title>Genomic Encyclopedia of Type Strains, Phase IV (KMG-IV): sequencing the most valuable type-strain genomes for metagenomic binning, comparative biology and taxonomic classification.</title>
        <authorList>
            <person name="Goeker M."/>
        </authorList>
    </citation>
    <scope>NUCLEOTIDE SEQUENCE [LARGE SCALE GENOMIC DNA]</scope>
    <source>
        <strain evidence="7 8">DSM 23562</strain>
    </source>
</reference>
<comment type="subunit">
    <text evidence="5">Part of the 50S ribosomal subunit.</text>
</comment>
<dbReference type="GO" id="GO:0005840">
    <property type="term" value="C:ribosome"/>
    <property type="evidence" value="ECO:0007669"/>
    <property type="project" value="UniProtKB-KW"/>
</dbReference>
<dbReference type="Proteomes" id="UP000520814">
    <property type="component" value="Unassembled WGS sequence"/>
</dbReference>
<protein>
    <recommendedName>
        <fullName evidence="4 5">Large ribosomal subunit protein uL4</fullName>
    </recommendedName>
</protein>
<dbReference type="GO" id="GO:0003735">
    <property type="term" value="F:structural constituent of ribosome"/>
    <property type="evidence" value="ECO:0007669"/>
    <property type="project" value="InterPro"/>
</dbReference>
<feature type="region of interest" description="Disordered" evidence="6">
    <location>
        <begin position="49"/>
        <end position="72"/>
    </location>
</feature>
<name>A0A7W9SRV1_ARMRO</name>
<dbReference type="GO" id="GO:0019843">
    <property type="term" value="F:rRNA binding"/>
    <property type="evidence" value="ECO:0007669"/>
    <property type="project" value="UniProtKB-UniRule"/>
</dbReference>
<dbReference type="AlphaFoldDB" id="A0A7W9SRV1"/>
<dbReference type="InterPro" id="IPR023574">
    <property type="entry name" value="Ribosomal_uL4_dom_sf"/>
</dbReference>
<evidence type="ECO:0000256" key="4">
    <source>
        <dbReference type="ARBA" id="ARBA00035244"/>
    </source>
</evidence>
<dbReference type="Gene3D" id="3.40.1370.10">
    <property type="match status" value="1"/>
</dbReference>
<comment type="similarity">
    <text evidence="1 5">Belongs to the universal ribosomal protein uL4 family.</text>
</comment>
<evidence type="ECO:0000256" key="6">
    <source>
        <dbReference type="SAM" id="MobiDB-lite"/>
    </source>
</evidence>
<dbReference type="GO" id="GO:0006412">
    <property type="term" value="P:translation"/>
    <property type="evidence" value="ECO:0007669"/>
    <property type="project" value="UniProtKB-UniRule"/>
</dbReference>
<sequence>MPTLAIKTKNGKTAGDISLSDRVFGAERNIALMHQAVVAELENWRQDTRNAPGRGDMLGGGRKPFKQKGTGRARQGSIIAPHWTGGGAAHGPHPRDLGNKINKKMKRAAIWSALSAKLADSELVVVDGFGLDGKVSTKTAASFLKEVTGGATKSLVVIDEADAVTVKSLRNIEGVTIRVGKRISTRDVVDGGVVVITKTAAELLSGWAEEKEA</sequence>
<comment type="function">
    <text evidence="5">One of the primary rRNA binding proteins, this protein initially binds near the 5'-end of the 23S rRNA. It is important during the early stages of 50S assembly. It makes multiple contacts with different domains of the 23S rRNA in the assembled 50S subunit and ribosome.</text>
</comment>
<comment type="function">
    <text evidence="5">Forms part of the polypeptide exit tunnel.</text>
</comment>
<evidence type="ECO:0000256" key="2">
    <source>
        <dbReference type="ARBA" id="ARBA00022980"/>
    </source>
</evidence>
<dbReference type="PANTHER" id="PTHR10746">
    <property type="entry name" value="50S RIBOSOMAL PROTEIN L4"/>
    <property type="match status" value="1"/>
</dbReference>
<dbReference type="InterPro" id="IPR002136">
    <property type="entry name" value="Ribosomal_uL4"/>
</dbReference>
<dbReference type="GO" id="GO:1990904">
    <property type="term" value="C:ribonucleoprotein complex"/>
    <property type="evidence" value="ECO:0007669"/>
    <property type="project" value="UniProtKB-KW"/>
</dbReference>
<accession>A0A7W9SRV1</accession>
<organism evidence="7 8">
    <name type="scientific">Armatimonas rosea</name>
    <dbReference type="NCBI Taxonomy" id="685828"/>
    <lineage>
        <taxon>Bacteria</taxon>
        <taxon>Bacillati</taxon>
        <taxon>Armatimonadota</taxon>
        <taxon>Armatimonadia</taxon>
        <taxon>Armatimonadales</taxon>
        <taxon>Armatimonadaceae</taxon>
        <taxon>Armatimonas</taxon>
    </lineage>
</organism>
<gene>
    <name evidence="5" type="primary">rplD</name>
    <name evidence="7" type="ORF">HNQ39_002830</name>
</gene>
<keyword evidence="2 5" id="KW-0689">Ribosomal protein</keyword>
<dbReference type="NCBIfam" id="TIGR03953">
    <property type="entry name" value="rplD_bact"/>
    <property type="match status" value="1"/>
</dbReference>
<dbReference type="Pfam" id="PF00573">
    <property type="entry name" value="Ribosomal_L4"/>
    <property type="match status" value="1"/>
</dbReference>
<proteinExistence type="inferred from homology"/>
<keyword evidence="5" id="KW-0694">RNA-binding</keyword>
<keyword evidence="3 5" id="KW-0687">Ribonucleoprotein</keyword>
<dbReference type="PANTHER" id="PTHR10746:SF6">
    <property type="entry name" value="LARGE RIBOSOMAL SUBUNIT PROTEIN UL4M"/>
    <property type="match status" value="1"/>
</dbReference>
<dbReference type="EMBL" id="JACHGW010000002">
    <property type="protein sequence ID" value="MBB6051039.1"/>
    <property type="molecule type" value="Genomic_DNA"/>
</dbReference>
<evidence type="ECO:0000256" key="5">
    <source>
        <dbReference type="HAMAP-Rule" id="MF_01328"/>
    </source>
</evidence>
<keyword evidence="8" id="KW-1185">Reference proteome</keyword>
<dbReference type="HAMAP" id="MF_01328_B">
    <property type="entry name" value="Ribosomal_uL4_B"/>
    <property type="match status" value="1"/>
</dbReference>
<keyword evidence="5" id="KW-0699">rRNA-binding</keyword>
<evidence type="ECO:0000256" key="1">
    <source>
        <dbReference type="ARBA" id="ARBA00010528"/>
    </source>
</evidence>
<dbReference type="SUPFAM" id="SSF52166">
    <property type="entry name" value="Ribosomal protein L4"/>
    <property type="match status" value="1"/>
</dbReference>
<evidence type="ECO:0000256" key="3">
    <source>
        <dbReference type="ARBA" id="ARBA00023274"/>
    </source>
</evidence>
<dbReference type="RefSeq" id="WP_184197102.1">
    <property type="nucleotide sequence ID" value="NZ_JACHGW010000002.1"/>
</dbReference>
<dbReference type="InterPro" id="IPR013005">
    <property type="entry name" value="Ribosomal_uL4-like"/>
</dbReference>
<evidence type="ECO:0000313" key="7">
    <source>
        <dbReference type="EMBL" id="MBB6051039.1"/>
    </source>
</evidence>
<evidence type="ECO:0000313" key="8">
    <source>
        <dbReference type="Proteomes" id="UP000520814"/>
    </source>
</evidence>
<comment type="caution">
    <text evidence="7">The sequence shown here is derived from an EMBL/GenBank/DDBJ whole genome shotgun (WGS) entry which is preliminary data.</text>
</comment>